<keyword evidence="1" id="KW-0812">Transmembrane</keyword>
<accession>A0ABD6D6V4</accession>
<gene>
    <name evidence="2" type="ORF">ACFSBW_02315</name>
</gene>
<keyword evidence="1" id="KW-1133">Transmembrane helix</keyword>
<organism evidence="2 3">
    <name type="scientific">Halohasta litorea</name>
    <dbReference type="NCBI Taxonomy" id="869891"/>
    <lineage>
        <taxon>Archaea</taxon>
        <taxon>Methanobacteriati</taxon>
        <taxon>Methanobacteriota</taxon>
        <taxon>Stenosarchaea group</taxon>
        <taxon>Halobacteria</taxon>
        <taxon>Halobacteriales</taxon>
        <taxon>Haloferacaceae</taxon>
        <taxon>Halohasta</taxon>
    </lineage>
</organism>
<evidence type="ECO:0000313" key="3">
    <source>
        <dbReference type="Proteomes" id="UP001597052"/>
    </source>
</evidence>
<name>A0ABD6D6V4_9EURY</name>
<protein>
    <submittedName>
        <fullName evidence="2">Uncharacterized protein</fullName>
    </submittedName>
</protein>
<keyword evidence="1" id="KW-0472">Membrane</keyword>
<reference evidence="2 3" key="1">
    <citation type="journal article" date="2019" name="Int. J. Syst. Evol. Microbiol.">
        <title>The Global Catalogue of Microorganisms (GCM) 10K type strain sequencing project: providing services to taxonomists for standard genome sequencing and annotation.</title>
        <authorList>
            <consortium name="The Broad Institute Genomics Platform"/>
            <consortium name="The Broad Institute Genome Sequencing Center for Infectious Disease"/>
            <person name="Wu L."/>
            <person name="Ma J."/>
        </authorList>
    </citation>
    <scope>NUCLEOTIDE SEQUENCE [LARGE SCALE GENOMIC DNA]</scope>
    <source>
        <strain evidence="2 3">CGMCC 1.10593</strain>
    </source>
</reference>
<evidence type="ECO:0000313" key="2">
    <source>
        <dbReference type="EMBL" id="MFD1640711.1"/>
    </source>
</evidence>
<keyword evidence="3" id="KW-1185">Reference proteome</keyword>
<proteinExistence type="predicted"/>
<feature type="transmembrane region" description="Helical" evidence="1">
    <location>
        <begin position="33"/>
        <end position="53"/>
    </location>
</feature>
<feature type="transmembrane region" description="Helical" evidence="1">
    <location>
        <begin position="7"/>
        <end position="27"/>
    </location>
</feature>
<dbReference type="EMBL" id="JBHUDM010000001">
    <property type="protein sequence ID" value="MFD1640711.1"/>
    <property type="molecule type" value="Genomic_DNA"/>
</dbReference>
<comment type="caution">
    <text evidence="2">The sequence shown here is derived from an EMBL/GenBank/DDBJ whole genome shotgun (WGS) entry which is preliminary data.</text>
</comment>
<evidence type="ECO:0000256" key="1">
    <source>
        <dbReference type="SAM" id="Phobius"/>
    </source>
</evidence>
<dbReference type="RefSeq" id="WP_256394410.1">
    <property type="nucleotide sequence ID" value="NZ_JANHDJ010000001.1"/>
</dbReference>
<dbReference type="Proteomes" id="UP001597052">
    <property type="component" value="Unassembled WGS sequence"/>
</dbReference>
<dbReference type="AlphaFoldDB" id="A0ABD6D6V4"/>
<sequence length="58" mass="6129">MERSTRVLLTVVIMALGAAGLLALTVYPFQYGLGESLILVGALVGALLFQTVLDDTSF</sequence>